<evidence type="ECO:0000313" key="2">
    <source>
        <dbReference type="EMBL" id="RJL33565.1"/>
    </source>
</evidence>
<evidence type="ECO:0000313" key="3">
    <source>
        <dbReference type="Proteomes" id="UP000265768"/>
    </source>
</evidence>
<accession>A0A3A4AVC4</accession>
<name>A0A3A4AVC4_9ACTN</name>
<proteinExistence type="predicted"/>
<comment type="caution">
    <text evidence="2">The sequence shown here is derived from an EMBL/GenBank/DDBJ whole genome shotgun (WGS) entry which is preliminary data.</text>
</comment>
<protein>
    <submittedName>
        <fullName evidence="2">Uncharacterized protein</fullName>
    </submittedName>
</protein>
<dbReference type="Proteomes" id="UP000265768">
    <property type="component" value="Unassembled WGS sequence"/>
</dbReference>
<dbReference type="AlphaFoldDB" id="A0A3A4AVC4"/>
<feature type="region of interest" description="Disordered" evidence="1">
    <location>
        <begin position="1"/>
        <end position="32"/>
    </location>
</feature>
<sequence>MAPPRMAPPRVAPPRVAPPRVAPPRVVPPRVVPPRRDHAVLRTRCDQNCMITAKGGSREGWP</sequence>
<organism evidence="2 3">
    <name type="scientific">Bailinhaonella thermotolerans</name>
    <dbReference type="NCBI Taxonomy" id="1070861"/>
    <lineage>
        <taxon>Bacteria</taxon>
        <taxon>Bacillati</taxon>
        <taxon>Actinomycetota</taxon>
        <taxon>Actinomycetes</taxon>
        <taxon>Streptosporangiales</taxon>
        <taxon>Streptosporangiaceae</taxon>
        <taxon>Bailinhaonella</taxon>
    </lineage>
</organism>
<gene>
    <name evidence="2" type="ORF">D5H75_12450</name>
</gene>
<evidence type="ECO:0000256" key="1">
    <source>
        <dbReference type="SAM" id="MobiDB-lite"/>
    </source>
</evidence>
<reference evidence="2 3" key="1">
    <citation type="submission" date="2018-09" db="EMBL/GenBank/DDBJ databases">
        <title>YIM 75507 draft genome.</title>
        <authorList>
            <person name="Tang S."/>
            <person name="Feng Y."/>
        </authorList>
    </citation>
    <scope>NUCLEOTIDE SEQUENCE [LARGE SCALE GENOMIC DNA]</scope>
    <source>
        <strain evidence="2 3">YIM 75507</strain>
    </source>
</reference>
<keyword evidence="3" id="KW-1185">Reference proteome</keyword>
<dbReference type="EMBL" id="QZEY01000003">
    <property type="protein sequence ID" value="RJL33565.1"/>
    <property type="molecule type" value="Genomic_DNA"/>
</dbReference>